<dbReference type="PROSITE" id="PS50005">
    <property type="entry name" value="TPR"/>
    <property type="match status" value="1"/>
</dbReference>
<gene>
    <name evidence="4" type="ORF">GF339_18140</name>
</gene>
<dbReference type="InterPro" id="IPR019734">
    <property type="entry name" value="TPR_rpt"/>
</dbReference>
<feature type="compositionally biased region" description="Low complexity" evidence="3">
    <location>
        <begin position="422"/>
        <end position="431"/>
    </location>
</feature>
<feature type="region of interest" description="Disordered" evidence="3">
    <location>
        <begin position="385"/>
        <end position="450"/>
    </location>
</feature>
<feature type="compositionally biased region" description="Basic and acidic residues" evidence="3">
    <location>
        <begin position="433"/>
        <end position="450"/>
    </location>
</feature>
<organism evidence="4 5">
    <name type="scientific">candidate division KSB3 bacterium</name>
    <dbReference type="NCBI Taxonomy" id="2044937"/>
    <lineage>
        <taxon>Bacteria</taxon>
        <taxon>candidate division KSB3</taxon>
    </lineage>
</organism>
<keyword evidence="1" id="KW-0802">TPR repeat</keyword>
<accession>A0A9D5JYS7</accession>
<dbReference type="InterPro" id="IPR011990">
    <property type="entry name" value="TPR-like_helical_dom_sf"/>
</dbReference>
<evidence type="ECO:0000313" key="5">
    <source>
        <dbReference type="Proteomes" id="UP000649604"/>
    </source>
</evidence>
<dbReference type="AlphaFoldDB" id="A0A9D5JYS7"/>
<dbReference type="Pfam" id="PF13414">
    <property type="entry name" value="TPR_11"/>
    <property type="match status" value="1"/>
</dbReference>
<proteinExistence type="predicted"/>
<dbReference type="Proteomes" id="UP000649604">
    <property type="component" value="Unassembled WGS sequence"/>
</dbReference>
<dbReference type="PROSITE" id="PS50293">
    <property type="entry name" value="TPR_REGION"/>
    <property type="match status" value="1"/>
</dbReference>
<protein>
    <submittedName>
        <fullName evidence="4">Tetratricopeptide repeat protein</fullName>
    </submittedName>
</protein>
<evidence type="ECO:0000256" key="1">
    <source>
        <dbReference type="PROSITE-ProRule" id="PRU00339"/>
    </source>
</evidence>
<sequence length="577" mass="66728">MSRRSVKGIMSRSSNTKSCGVSCIPAKPLTPFFVTSLKKTGMSQENVIMADAAEGEIVSSYHSKRTLFQGITRTLTRRKIHKYQRKLGNGDDVELHLTMGDLYHHLGETAFASASYRMAAQTLLQGKKPLNTGHSDQLIQIYKRLLALNPFDHEIATQLAQEYHRRGYAYKAVFLHTSQAEHHTWKGDYQKAIAHYQQVFAIEPASITNRITCARLHCHLGEYANAAQEYVQVGDIYFEHQKFDGALEYYQQAADLDPDNADVKQKVQTTQQILAGNPIPQAQASLQKLHTISQERSDLKRSLAEKERVEKELRENIRLLRQRYQRSVARKNKQLRATRHRLEDLSTYVAVFKDQLEQIAYDKQQIQAQLDEELAHKRHLEHKLTTLHAADSQPPHGTSQSEEARRVTAAMQRLHHEKTKLEQQLQAKLQESSTRETQLRHSLADQSDKGTKLEHQLAILVQEHARIEQQLQSQLHQSLEREQILRQHVQYLMTQHEQVLQQVEQEKVAFQEKYQATQTRMNRSEARTMVTLEHLHGELTQQCEMEAHFSARFHDAVQEISKLLYDQEQQIQALERL</sequence>
<dbReference type="EMBL" id="WJJP01000591">
    <property type="protein sequence ID" value="MBD3326510.1"/>
    <property type="molecule type" value="Genomic_DNA"/>
</dbReference>
<reference evidence="4" key="1">
    <citation type="submission" date="2019-11" db="EMBL/GenBank/DDBJ databases">
        <title>Microbial mats filling the niche in hypersaline microbial mats.</title>
        <authorList>
            <person name="Wong H.L."/>
            <person name="Macleod F.I."/>
            <person name="White R.A. III"/>
            <person name="Burns B.P."/>
        </authorList>
    </citation>
    <scope>NUCLEOTIDE SEQUENCE</scope>
    <source>
        <strain evidence="4">Rbin_158</strain>
    </source>
</reference>
<dbReference type="Gene3D" id="1.25.40.10">
    <property type="entry name" value="Tetratricopeptide repeat domain"/>
    <property type="match status" value="2"/>
</dbReference>
<evidence type="ECO:0000256" key="3">
    <source>
        <dbReference type="SAM" id="MobiDB-lite"/>
    </source>
</evidence>
<dbReference type="SUPFAM" id="SSF48452">
    <property type="entry name" value="TPR-like"/>
    <property type="match status" value="1"/>
</dbReference>
<feature type="coiled-coil region" evidence="2">
    <location>
        <begin position="493"/>
        <end position="520"/>
    </location>
</feature>
<comment type="caution">
    <text evidence="4">The sequence shown here is derived from an EMBL/GenBank/DDBJ whole genome shotgun (WGS) entry which is preliminary data.</text>
</comment>
<evidence type="ECO:0000256" key="2">
    <source>
        <dbReference type="SAM" id="Coils"/>
    </source>
</evidence>
<feature type="coiled-coil region" evidence="2">
    <location>
        <begin position="292"/>
        <end position="330"/>
    </location>
</feature>
<evidence type="ECO:0000313" key="4">
    <source>
        <dbReference type="EMBL" id="MBD3326510.1"/>
    </source>
</evidence>
<keyword evidence="2" id="KW-0175">Coiled coil</keyword>
<dbReference type="SMART" id="SM00028">
    <property type="entry name" value="TPR"/>
    <property type="match status" value="2"/>
</dbReference>
<feature type="repeat" description="TPR" evidence="1">
    <location>
        <begin position="227"/>
        <end position="260"/>
    </location>
</feature>
<name>A0A9D5JYS7_9BACT</name>